<proteinExistence type="predicted"/>
<evidence type="ECO:0008006" key="3">
    <source>
        <dbReference type="Google" id="ProtNLM"/>
    </source>
</evidence>
<dbReference type="KEGG" id="fte:Fluta_2563"/>
<keyword evidence="2" id="KW-1185">Reference proteome</keyword>
<dbReference type="eggNOG" id="ENOG502Z7VP">
    <property type="taxonomic scope" value="Bacteria"/>
</dbReference>
<evidence type="ECO:0000313" key="1">
    <source>
        <dbReference type="EMBL" id="AEA44548.1"/>
    </source>
</evidence>
<dbReference type="Pfam" id="PF11251">
    <property type="entry name" value="DUF3050"/>
    <property type="match status" value="1"/>
</dbReference>
<protein>
    <recommendedName>
        <fullName evidence="3">Heme oxygenase</fullName>
    </recommendedName>
</protein>
<dbReference type="SUPFAM" id="SSF48613">
    <property type="entry name" value="Heme oxygenase-like"/>
    <property type="match status" value="1"/>
</dbReference>
<gene>
    <name evidence="1" type="ordered locus">Fluta_2563</name>
</gene>
<dbReference type="InterPro" id="IPR024423">
    <property type="entry name" value="DUF3050"/>
</dbReference>
<sequence length="268" mass="30710">MISTQINQLQKNLDSIRFEIVNHPSYQAIQSIEDIRIFMEHHIYAVWDFMSLLKALQNELTCTQVPWFPVGSAEVRYLINEIVCGEESDLASADDVKKGDGIRKSHFELYLDAMAQTGASRTGIDALFSHIHSGKTVEEAIETVSIPESAKQFLRFTFEVIATRKPHIIAAVFTFGREDLIPNMFHSIVSDLNSKFPTELATFKFYLDRHIEIDGDHHGHLALQMVSELCGDDAEKWKEAEKYSLKSLEMRKHLWDGVFDEIKKHQLV</sequence>
<dbReference type="OrthoDB" id="9791270at2"/>
<dbReference type="Proteomes" id="UP000007463">
    <property type="component" value="Chromosome"/>
</dbReference>
<accession>F2IEK9</accession>
<dbReference type="AlphaFoldDB" id="F2IEK9"/>
<reference evidence="2" key="2">
    <citation type="submission" date="2011-02" db="EMBL/GenBank/DDBJ databases">
        <title>The complete genome of Fluviicola taffensis DSM 16823.</title>
        <authorList>
            <consortium name="US DOE Joint Genome Institute (JGI-PGF)"/>
            <person name="Lucas S."/>
            <person name="Copeland A."/>
            <person name="Lapidus A."/>
            <person name="Bruce D."/>
            <person name="Goodwin L."/>
            <person name="Pitluck S."/>
            <person name="Kyrpides N."/>
            <person name="Mavromatis K."/>
            <person name="Ivanova N."/>
            <person name="Mikhailova N."/>
            <person name="Pagani I."/>
            <person name="Chertkov O."/>
            <person name="Detter J.C."/>
            <person name="Han C."/>
            <person name="Tapia R."/>
            <person name="Land M."/>
            <person name="Hauser L."/>
            <person name="Markowitz V."/>
            <person name="Cheng J.-F."/>
            <person name="Hugenholtz P."/>
            <person name="Woyke T."/>
            <person name="Wu D."/>
            <person name="Tindall B."/>
            <person name="Pomrenke H.G."/>
            <person name="Brambilla E."/>
            <person name="Klenk H.-P."/>
            <person name="Eisen J.A."/>
        </authorList>
    </citation>
    <scope>NUCLEOTIDE SEQUENCE [LARGE SCALE GENOMIC DNA]</scope>
    <source>
        <strain evidence="2">DSM 16823 / RW262 / RW262</strain>
    </source>
</reference>
<organism evidence="1 2">
    <name type="scientific">Fluviicola taffensis (strain DSM 16823 / NCIMB 13979 / RW262)</name>
    <dbReference type="NCBI Taxonomy" id="755732"/>
    <lineage>
        <taxon>Bacteria</taxon>
        <taxon>Pseudomonadati</taxon>
        <taxon>Bacteroidota</taxon>
        <taxon>Flavobacteriia</taxon>
        <taxon>Flavobacteriales</taxon>
        <taxon>Crocinitomicaceae</taxon>
        <taxon>Fluviicola</taxon>
    </lineage>
</organism>
<dbReference type="EMBL" id="CP002542">
    <property type="protein sequence ID" value="AEA44548.1"/>
    <property type="molecule type" value="Genomic_DNA"/>
</dbReference>
<dbReference type="HOGENOM" id="CLU_094210_0_0_10"/>
<name>F2IEK9_FLUTR</name>
<dbReference type="Gene3D" id="1.20.910.10">
    <property type="entry name" value="Heme oxygenase-like"/>
    <property type="match status" value="1"/>
</dbReference>
<dbReference type="InterPro" id="IPR016084">
    <property type="entry name" value="Haem_Oase-like_multi-hlx"/>
</dbReference>
<dbReference type="RefSeq" id="WP_013687318.1">
    <property type="nucleotide sequence ID" value="NC_015321.1"/>
</dbReference>
<reference evidence="1 2" key="1">
    <citation type="journal article" date="2011" name="Stand. Genomic Sci.">
        <title>Complete genome sequence of the gliding freshwater bacterium Fluviicola taffensis type strain (RW262).</title>
        <authorList>
            <person name="Woyke T."/>
            <person name="Chertkov O."/>
            <person name="Lapidus A."/>
            <person name="Nolan M."/>
            <person name="Lucas S."/>
            <person name="Del Rio T.G."/>
            <person name="Tice H."/>
            <person name="Cheng J.F."/>
            <person name="Tapia R."/>
            <person name="Han C."/>
            <person name="Goodwin L."/>
            <person name="Pitluck S."/>
            <person name="Liolios K."/>
            <person name="Pagani I."/>
            <person name="Ivanova N."/>
            <person name="Huntemann M."/>
            <person name="Mavromatis K."/>
            <person name="Mikhailova N."/>
            <person name="Pati A."/>
            <person name="Chen A."/>
            <person name="Palaniappan K."/>
            <person name="Land M."/>
            <person name="Hauser L."/>
            <person name="Brambilla E.M."/>
            <person name="Rohde M."/>
            <person name="Mwirichia R."/>
            <person name="Sikorski J."/>
            <person name="Tindall B.J."/>
            <person name="Goker M."/>
            <person name="Bristow J."/>
            <person name="Eisen J.A."/>
            <person name="Markowitz V."/>
            <person name="Hugenholtz P."/>
            <person name="Klenk H.P."/>
            <person name="Kyrpides N.C."/>
        </authorList>
    </citation>
    <scope>NUCLEOTIDE SEQUENCE [LARGE SCALE GENOMIC DNA]</scope>
    <source>
        <strain evidence="2">DSM 16823 / RW262 / RW262</strain>
    </source>
</reference>
<evidence type="ECO:0000313" key="2">
    <source>
        <dbReference type="Proteomes" id="UP000007463"/>
    </source>
</evidence>